<proteinExistence type="predicted"/>
<name>A0A6G1KVH8_9PEZI</name>
<keyword evidence="2" id="KW-1185">Reference proteome</keyword>
<organism evidence="1 2">
    <name type="scientific">Teratosphaeria nubilosa</name>
    <dbReference type="NCBI Taxonomy" id="161662"/>
    <lineage>
        <taxon>Eukaryota</taxon>
        <taxon>Fungi</taxon>
        <taxon>Dikarya</taxon>
        <taxon>Ascomycota</taxon>
        <taxon>Pezizomycotina</taxon>
        <taxon>Dothideomycetes</taxon>
        <taxon>Dothideomycetidae</taxon>
        <taxon>Mycosphaerellales</taxon>
        <taxon>Teratosphaeriaceae</taxon>
        <taxon>Teratosphaeria</taxon>
    </lineage>
</organism>
<evidence type="ECO:0000313" key="2">
    <source>
        <dbReference type="Proteomes" id="UP000799436"/>
    </source>
</evidence>
<sequence>MRDRAEADWDHPSHLQVHTGLDPDFFDWLAVWCEQNAGRIERQLTTARAANEHELRRLHFESCDIRDEVEELERRLAEKNKERRRVKRQIVVRDDAEPLVSDNSLSLDKVYLFCRIMACSRLDFYDTQYPFVKNERQLVLIYHQMISAMRVLYRDFVEERQQADKKLKPRKPNPNKWKILQNNFSDTNRKLEEQYVSSEKDARMACTALQTVLYLWQQELLPEY</sequence>
<reference evidence="1" key="1">
    <citation type="journal article" date="2020" name="Stud. Mycol.">
        <title>101 Dothideomycetes genomes: a test case for predicting lifestyles and emergence of pathogens.</title>
        <authorList>
            <person name="Haridas S."/>
            <person name="Albert R."/>
            <person name="Binder M."/>
            <person name="Bloem J."/>
            <person name="Labutti K."/>
            <person name="Salamov A."/>
            <person name="Andreopoulos B."/>
            <person name="Baker S."/>
            <person name="Barry K."/>
            <person name="Bills G."/>
            <person name="Bluhm B."/>
            <person name="Cannon C."/>
            <person name="Castanera R."/>
            <person name="Culley D."/>
            <person name="Daum C."/>
            <person name="Ezra D."/>
            <person name="Gonzalez J."/>
            <person name="Henrissat B."/>
            <person name="Kuo A."/>
            <person name="Liang C."/>
            <person name="Lipzen A."/>
            <person name="Lutzoni F."/>
            <person name="Magnuson J."/>
            <person name="Mondo S."/>
            <person name="Nolan M."/>
            <person name="Ohm R."/>
            <person name="Pangilinan J."/>
            <person name="Park H.-J."/>
            <person name="Ramirez L."/>
            <person name="Alfaro M."/>
            <person name="Sun H."/>
            <person name="Tritt A."/>
            <person name="Yoshinaga Y."/>
            <person name="Zwiers L.-H."/>
            <person name="Turgeon B."/>
            <person name="Goodwin S."/>
            <person name="Spatafora J."/>
            <person name="Crous P."/>
            <person name="Grigoriev I."/>
        </authorList>
    </citation>
    <scope>NUCLEOTIDE SEQUENCE</scope>
    <source>
        <strain evidence="1">CBS 116005</strain>
    </source>
</reference>
<gene>
    <name evidence="1" type="ORF">EJ03DRAFT_33899</name>
</gene>
<dbReference type="AlphaFoldDB" id="A0A6G1KVH8"/>
<dbReference type="OrthoDB" id="3642856at2759"/>
<protein>
    <submittedName>
        <fullName evidence="1">Uncharacterized protein</fullName>
    </submittedName>
</protein>
<accession>A0A6G1KVH8</accession>
<evidence type="ECO:0000313" key="1">
    <source>
        <dbReference type="EMBL" id="KAF2764269.1"/>
    </source>
</evidence>
<dbReference type="Proteomes" id="UP000799436">
    <property type="component" value="Unassembled WGS sequence"/>
</dbReference>
<dbReference type="EMBL" id="ML995931">
    <property type="protein sequence ID" value="KAF2764269.1"/>
    <property type="molecule type" value="Genomic_DNA"/>
</dbReference>